<dbReference type="NCBIfam" id="TIGR01988">
    <property type="entry name" value="Ubi-OHases"/>
    <property type="match status" value="1"/>
</dbReference>
<dbReference type="Proteomes" id="UP000192708">
    <property type="component" value="Unassembled WGS sequence"/>
</dbReference>
<dbReference type="GO" id="GO:0016705">
    <property type="term" value="F:oxidoreductase activity, acting on paired donors, with incorporation or reduction of molecular oxygen"/>
    <property type="evidence" value="ECO:0007669"/>
    <property type="project" value="InterPro"/>
</dbReference>
<keyword evidence="5" id="KW-0274">FAD</keyword>
<comment type="similarity">
    <text evidence="3">Belongs to the UbiH/COQ6 family.</text>
</comment>
<gene>
    <name evidence="9" type="ORF">SAMN06296008_108122</name>
</gene>
<proteinExistence type="inferred from homology"/>
<evidence type="ECO:0000313" key="10">
    <source>
        <dbReference type="Proteomes" id="UP000192708"/>
    </source>
</evidence>
<dbReference type="InterPro" id="IPR002938">
    <property type="entry name" value="FAD-bd"/>
</dbReference>
<evidence type="ECO:0000256" key="4">
    <source>
        <dbReference type="ARBA" id="ARBA00022630"/>
    </source>
</evidence>
<dbReference type="PROSITE" id="PS01304">
    <property type="entry name" value="UBIH"/>
    <property type="match status" value="1"/>
</dbReference>
<name>A0A1W2AFY8_9BURK</name>
<organism evidence="9 10">
    <name type="scientific">Polynucleobacter kasalickyi</name>
    <dbReference type="NCBI Taxonomy" id="1938817"/>
    <lineage>
        <taxon>Bacteria</taxon>
        <taxon>Pseudomonadati</taxon>
        <taxon>Pseudomonadota</taxon>
        <taxon>Betaproteobacteria</taxon>
        <taxon>Burkholderiales</taxon>
        <taxon>Burkholderiaceae</taxon>
        <taxon>Polynucleobacter</taxon>
    </lineage>
</organism>
<evidence type="ECO:0000256" key="6">
    <source>
        <dbReference type="ARBA" id="ARBA00023002"/>
    </source>
</evidence>
<evidence type="ECO:0000256" key="7">
    <source>
        <dbReference type="ARBA" id="ARBA00023033"/>
    </source>
</evidence>
<evidence type="ECO:0000256" key="2">
    <source>
        <dbReference type="ARBA" id="ARBA00004749"/>
    </source>
</evidence>
<dbReference type="PANTHER" id="PTHR43876">
    <property type="entry name" value="UBIQUINONE BIOSYNTHESIS MONOOXYGENASE COQ6, MITOCHONDRIAL"/>
    <property type="match status" value="1"/>
</dbReference>
<evidence type="ECO:0000256" key="3">
    <source>
        <dbReference type="ARBA" id="ARBA00005349"/>
    </source>
</evidence>
<evidence type="ECO:0000313" key="9">
    <source>
        <dbReference type="EMBL" id="SMC59371.1"/>
    </source>
</evidence>
<dbReference type="SUPFAM" id="SSF51905">
    <property type="entry name" value="FAD/NAD(P)-binding domain"/>
    <property type="match status" value="1"/>
</dbReference>
<dbReference type="UniPathway" id="UPA00232"/>
<dbReference type="GO" id="GO:0071949">
    <property type="term" value="F:FAD binding"/>
    <property type="evidence" value="ECO:0007669"/>
    <property type="project" value="InterPro"/>
</dbReference>
<comment type="pathway">
    <text evidence="2">Cofactor biosynthesis; ubiquinone biosynthesis.</text>
</comment>
<dbReference type="InterPro" id="IPR036188">
    <property type="entry name" value="FAD/NAD-bd_sf"/>
</dbReference>
<dbReference type="PANTHER" id="PTHR43876:SF7">
    <property type="entry name" value="UBIQUINONE BIOSYNTHESIS MONOOXYGENASE COQ6, MITOCHONDRIAL"/>
    <property type="match status" value="1"/>
</dbReference>
<dbReference type="InterPro" id="IPR018168">
    <property type="entry name" value="Ubi_Hdrlase_CS"/>
</dbReference>
<evidence type="ECO:0000256" key="5">
    <source>
        <dbReference type="ARBA" id="ARBA00022827"/>
    </source>
</evidence>
<dbReference type="AlphaFoldDB" id="A0A1W2AFY8"/>
<accession>A0A1W2AFY8</accession>
<dbReference type="InterPro" id="IPR051205">
    <property type="entry name" value="UbiH/COQ6_monooxygenase"/>
</dbReference>
<keyword evidence="4" id="KW-0285">Flavoprotein</keyword>
<evidence type="ECO:0000259" key="8">
    <source>
        <dbReference type="Pfam" id="PF01494"/>
    </source>
</evidence>
<dbReference type="EMBL" id="FWXJ01000008">
    <property type="protein sequence ID" value="SMC59371.1"/>
    <property type="molecule type" value="Genomic_DNA"/>
</dbReference>
<evidence type="ECO:0000256" key="1">
    <source>
        <dbReference type="ARBA" id="ARBA00001974"/>
    </source>
</evidence>
<dbReference type="GO" id="GO:0006744">
    <property type="term" value="P:ubiquinone biosynthetic process"/>
    <property type="evidence" value="ECO:0007669"/>
    <property type="project" value="UniProtKB-UniPathway"/>
</dbReference>
<dbReference type="Gene3D" id="3.50.50.60">
    <property type="entry name" value="FAD/NAD(P)-binding domain"/>
    <property type="match status" value="2"/>
</dbReference>
<dbReference type="RefSeq" id="WP_084283768.1">
    <property type="nucleotide sequence ID" value="NZ_FWXJ01000008.1"/>
</dbReference>
<reference evidence="9 10" key="1">
    <citation type="submission" date="2017-04" db="EMBL/GenBank/DDBJ databases">
        <authorList>
            <person name="Afonso C.L."/>
            <person name="Miller P.J."/>
            <person name="Scott M.A."/>
            <person name="Spackman E."/>
            <person name="Goraichik I."/>
            <person name="Dimitrov K.M."/>
            <person name="Suarez D.L."/>
            <person name="Swayne D.E."/>
        </authorList>
    </citation>
    <scope>NUCLEOTIDE SEQUENCE [LARGE SCALE GENOMIC DNA]</scope>
    <source>
        <strain evidence="9 10">VK13</strain>
    </source>
</reference>
<dbReference type="OrthoDB" id="9769565at2"/>
<keyword evidence="7" id="KW-0503">Monooxygenase</keyword>
<keyword evidence="10" id="KW-1185">Reference proteome</keyword>
<dbReference type="InterPro" id="IPR010971">
    <property type="entry name" value="UbiH/COQ6"/>
</dbReference>
<dbReference type="GO" id="GO:0004497">
    <property type="term" value="F:monooxygenase activity"/>
    <property type="evidence" value="ECO:0007669"/>
    <property type="project" value="UniProtKB-KW"/>
</dbReference>
<comment type="cofactor">
    <cofactor evidence="1">
        <name>FAD</name>
        <dbReference type="ChEBI" id="CHEBI:57692"/>
    </cofactor>
</comment>
<feature type="domain" description="FAD-binding" evidence="8">
    <location>
        <begin position="5"/>
        <end position="358"/>
    </location>
</feature>
<keyword evidence="6" id="KW-0560">Oxidoreductase</keyword>
<dbReference type="STRING" id="1938817.SAMN06296008_108122"/>
<dbReference type="PRINTS" id="PR00420">
    <property type="entry name" value="RNGMNOXGNASE"/>
</dbReference>
<sequence length="407" mass="45260">MSTQEIIILGAGIVGKTAALAFSQKGLKVLHIAASFGDKSNTMASNSENDAWNSRVYAISHSSEQLLKDLQIWQAIPSNRRQVVEQMRIYGDSGQVDDGLHFSAFEANLPQLACIMESQQIENALDLATTFSKFIVRQEATFESISMNEEVAIVKTSAGTFSAPLVLAADGANSIVRDQIGIEISQDIYEHTAVIGNFSCANQHLRTAHQWFLPSGDVLALLPLPDKKVSMVWSTSKENAEYLTELSQKDVGLFCQTIVSQADSKPLEVLGQLTLLNQVQSYPLKRQRAKQFIGPSHDPKVILLGDAAHVMHPLAGQGLNLGLRDIRDLLKTFAEKENFRKINDRILLRRYERSRVADVDAMLGVTHHLHQLFMKNHSAVKWLRNTGMRLLNQHSNIKKQLIAKALE</sequence>
<dbReference type="Pfam" id="PF01494">
    <property type="entry name" value="FAD_binding_3"/>
    <property type="match status" value="1"/>
</dbReference>
<protein>
    <submittedName>
        <fullName evidence="9">2-octaprenyl-3-methyl-6-methoxy-1,4-benzoquinol hydroxylase</fullName>
    </submittedName>
</protein>